<accession>A0A1X0QW94</accession>
<dbReference type="AlphaFoldDB" id="A0A1X0QW94"/>
<evidence type="ECO:0000313" key="2">
    <source>
        <dbReference type="EMBL" id="ORE04053.1"/>
    </source>
</evidence>
<dbReference type="VEuPathDB" id="FungiDB:BCV72DRAFT_337546"/>
<dbReference type="Proteomes" id="UP000242414">
    <property type="component" value="Unassembled WGS sequence"/>
</dbReference>
<protein>
    <recommendedName>
        <fullName evidence="1">Reverse transcriptase zinc-binding domain-containing protein</fullName>
    </recommendedName>
</protein>
<feature type="domain" description="Reverse transcriptase zinc-binding" evidence="1">
    <location>
        <begin position="173"/>
        <end position="241"/>
    </location>
</feature>
<organism evidence="2">
    <name type="scientific">Rhizopus microsporus var. microsporus</name>
    <dbReference type="NCBI Taxonomy" id="86635"/>
    <lineage>
        <taxon>Eukaryota</taxon>
        <taxon>Fungi</taxon>
        <taxon>Fungi incertae sedis</taxon>
        <taxon>Mucoromycota</taxon>
        <taxon>Mucoromycotina</taxon>
        <taxon>Mucoromycetes</taxon>
        <taxon>Mucorales</taxon>
        <taxon>Mucorineae</taxon>
        <taxon>Rhizopodaceae</taxon>
        <taxon>Rhizopus</taxon>
    </lineage>
</organism>
<sequence>MGCCKLLFQVVDMLDFSVNLEALNISVVLEIPVSRIYLDLPTWNGRGRRTNWGQLRMKDIFEYSPIHNCLRQRPYLSNTRFKHRVSRFHSWLADGQSLVHSSIATLFTPHNLRPDSQFQYTLYRMPQPNFEDLLTVELPGALDFHHISLKLFRISQLLPIDALPAHYPRGPTTAWRAFWLSSFPHQAHTVLWRHYRRKLPTCQRLHQLYPNRHLDPYCLLCGGVEDDGHFLWPCMLKKETWPCIANRFLQPTARLAYESLTLDSSKRIQVLQGYVLMFKQSLLVRSGLSGGVIGVLYLMVVPSGPMKLLHEQLKQSSEYMMKISIESV</sequence>
<name>A0A1X0QW94_RHIZD</name>
<gene>
    <name evidence="2" type="ORF">BCV72DRAFT_337546</name>
</gene>
<evidence type="ECO:0000259" key="1">
    <source>
        <dbReference type="Pfam" id="PF13966"/>
    </source>
</evidence>
<dbReference type="Pfam" id="PF13966">
    <property type="entry name" value="zf-RVT"/>
    <property type="match status" value="1"/>
</dbReference>
<proteinExistence type="predicted"/>
<reference evidence="2" key="1">
    <citation type="journal article" date="2016" name="Proc. Natl. Acad. Sci. U.S.A.">
        <title>Lipid metabolic changes in an early divergent fungus govern the establishment of a mutualistic symbiosis with endobacteria.</title>
        <authorList>
            <person name="Lastovetsky O.A."/>
            <person name="Gaspar M.L."/>
            <person name="Mondo S.J."/>
            <person name="LaButti K.M."/>
            <person name="Sandor L."/>
            <person name="Grigoriev I.V."/>
            <person name="Henry S.A."/>
            <person name="Pawlowska T.E."/>
        </authorList>
    </citation>
    <scope>NUCLEOTIDE SEQUENCE [LARGE SCALE GENOMIC DNA]</scope>
    <source>
        <strain evidence="2">ATCC 52814</strain>
    </source>
</reference>
<dbReference type="InterPro" id="IPR026960">
    <property type="entry name" value="RVT-Znf"/>
</dbReference>
<dbReference type="EMBL" id="KV921982">
    <property type="protein sequence ID" value="ORE04053.1"/>
    <property type="molecule type" value="Genomic_DNA"/>
</dbReference>